<gene>
    <name evidence="1" type="ORF">SAMN02745691_00953</name>
</gene>
<dbReference type="RefSeq" id="WP_073993218.1">
    <property type="nucleotide sequence ID" value="NZ_FQYT01000008.1"/>
</dbReference>
<keyword evidence="2" id="KW-1185">Reference proteome</keyword>
<sequence length="149" mass="16987">MDQVIDANNIHGWLQEQVARSEFKLAYGITELLSVEPKFIDNLTDVFMKAGKSLKGSISAINASLAYKTISDSLLDGMPCDHSNQVLETGEESVTWKRVSCVHSQYWEKVGGKVEIYYQLRDEFIQGCLYDTNLLYEKIDEATSRIRRK</sequence>
<dbReference type="OrthoDB" id="9777242at2"/>
<organism evidence="1 2">
    <name type="scientific">Parasporobacterium paucivorans DSM 15970</name>
    <dbReference type="NCBI Taxonomy" id="1122934"/>
    <lineage>
        <taxon>Bacteria</taxon>
        <taxon>Bacillati</taxon>
        <taxon>Bacillota</taxon>
        <taxon>Clostridia</taxon>
        <taxon>Lachnospirales</taxon>
        <taxon>Lachnospiraceae</taxon>
        <taxon>Parasporobacterium</taxon>
    </lineage>
</organism>
<dbReference type="EMBL" id="FQYT01000008">
    <property type="protein sequence ID" value="SHI86761.1"/>
    <property type="molecule type" value="Genomic_DNA"/>
</dbReference>
<proteinExistence type="predicted"/>
<dbReference type="STRING" id="1122934.SAMN02745691_00953"/>
<dbReference type="AlphaFoldDB" id="A0A1M6EMN6"/>
<dbReference type="Proteomes" id="UP000184342">
    <property type="component" value="Unassembled WGS sequence"/>
</dbReference>
<evidence type="ECO:0000313" key="2">
    <source>
        <dbReference type="Proteomes" id="UP000184342"/>
    </source>
</evidence>
<evidence type="ECO:0000313" key="1">
    <source>
        <dbReference type="EMBL" id="SHI86761.1"/>
    </source>
</evidence>
<name>A0A1M6EMN6_9FIRM</name>
<accession>A0A1M6EMN6</accession>
<reference evidence="1 2" key="1">
    <citation type="submission" date="2016-11" db="EMBL/GenBank/DDBJ databases">
        <authorList>
            <person name="Jaros S."/>
            <person name="Januszkiewicz K."/>
            <person name="Wedrychowicz H."/>
        </authorList>
    </citation>
    <scope>NUCLEOTIDE SEQUENCE [LARGE SCALE GENOMIC DNA]</scope>
    <source>
        <strain evidence="1 2">DSM 15970</strain>
    </source>
</reference>
<protein>
    <submittedName>
        <fullName evidence="1">Uncharacterized protein</fullName>
    </submittedName>
</protein>